<accession>A0A848HD48</accession>
<evidence type="ECO:0000256" key="3">
    <source>
        <dbReference type="ARBA" id="ARBA00023163"/>
    </source>
</evidence>
<feature type="domain" description="IclR-ED" evidence="5">
    <location>
        <begin position="81"/>
        <end position="263"/>
    </location>
</feature>
<gene>
    <name evidence="6" type="ORF">HHL11_26860</name>
</gene>
<dbReference type="SUPFAM" id="SSF46785">
    <property type="entry name" value="Winged helix' DNA-binding domain"/>
    <property type="match status" value="1"/>
</dbReference>
<feature type="domain" description="HTH iclR-type" evidence="4">
    <location>
        <begin position="18"/>
        <end position="80"/>
    </location>
</feature>
<dbReference type="GO" id="GO:0003700">
    <property type="term" value="F:DNA-binding transcription factor activity"/>
    <property type="evidence" value="ECO:0007669"/>
    <property type="project" value="TreeGrafter"/>
</dbReference>
<comment type="caution">
    <text evidence="6">The sequence shown here is derived from an EMBL/GenBank/DDBJ whole genome shotgun (WGS) entry which is preliminary data.</text>
</comment>
<sequence length="263" mass="28139">MASPRTSAAGAPADAASVKSADRVLDILELLGRQGSALSHHEIGTTLGIPKSSLTHLLRNLVAREFLAYESAKGVYSMGPAVHRLVSGRQDREALIALARPVVDWIAKSTGEAAAYSVLRDGEVERVCVAESKSPLSYRMAVGDRFPLYSTSAGKAMLAALPPEELADWLDQADLQRHTASTIRSVSALRKELQQVRKTGIAYSRGEHTPGVVGMAIAMQLPGDPQPSALNVVVPSVRLTPDTEQACLDALRQARQRLETGAR</sequence>
<dbReference type="InterPro" id="IPR036388">
    <property type="entry name" value="WH-like_DNA-bd_sf"/>
</dbReference>
<dbReference type="InterPro" id="IPR050707">
    <property type="entry name" value="HTH_MetabolicPath_Reg"/>
</dbReference>
<keyword evidence="2" id="KW-0238">DNA-binding</keyword>
<dbReference type="PROSITE" id="PS51077">
    <property type="entry name" value="HTH_ICLR"/>
    <property type="match status" value="1"/>
</dbReference>
<dbReference type="Gene3D" id="3.30.450.40">
    <property type="match status" value="1"/>
</dbReference>
<evidence type="ECO:0000256" key="1">
    <source>
        <dbReference type="ARBA" id="ARBA00023015"/>
    </source>
</evidence>
<evidence type="ECO:0000256" key="2">
    <source>
        <dbReference type="ARBA" id="ARBA00023125"/>
    </source>
</evidence>
<dbReference type="SMART" id="SM00346">
    <property type="entry name" value="HTH_ICLR"/>
    <property type="match status" value="1"/>
</dbReference>
<dbReference type="InterPro" id="IPR014757">
    <property type="entry name" value="Tscrpt_reg_IclR_C"/>
</dbReference>
<dbReference type="EMBL" id="JABBFX010000003">
    <property type="protein sequence ID" value="NML47399.1"/>
    <property type="molecule type" value="Genomic_DNA"/>
</dbReference>
<dbReference type="Gene3D" id="1.10.10.10">
    <property type="entry name" value="Winged helix-like DNA-binding domain superfamily/Winged helix DNA-binding domain"/>
    <property type="match status" value="1"/>
</dbReference>
<dbReference type="Proteomes" id="UP000541185">
    <property type="component" value="Unassembled WGS sequence"/>
</dbReference>
<reference evidence="6 7" key="1">
    <citation type="submission" date="2020-04" db="EMBL/GenBank/DDBJ databases">
        <title>Ramlibacter sp. G-1-2-2 isolated from soil.</title>
        <authorList>
            <person name="Dahal R.H."/>
        </authorList>
    </citation>
    <scope>NUCLEOTIDE SEQUENCE [LARGE SCALE GENOMIC DNA]</scope>
    <source>
        <strain evidence="6 7">G-1-2-2</strain>
    </source>
</reference>
<evidence type="ECO:0000259" key="5">
    <source>
        <dbReference type="PROSITE" id="PS51078"/>
    </source>
</evidence>
<dbReference type="SUPFAM" id="SSF55781">
    <property type="entry name" value="GAF domain-like"/>
    <property type="match status" value="1"/>
</dbReference>
<dbReference type="PANTHER" id="PTHR30136">
    <property type="entry name" value="HELIX-TURN-HELIX TRANSCRIPTIONAL REGULATOR, ICLR FAMILY"/>
    <property type="match status" value="1"/>
</dbReference>
<protein>
    <submittedName>
        <fullName evidence="6">IclR family transcriptional regulator</fullName>
    </submittedName>
</protein>
<proteinExistence type="predicted"/>
<dbReference type="PANTHER" id="PTHR30136:SF35">
    <property type="entry name" value="HTH-TYPE TRANSCRIPTIONAL REGULATOR RV1719"/>
    <property type="match status" value="1"/>
</dbReference>
<evidence type="ECO:0000313" key="7">
    <source>
        <dbReference type="Proteomes" id="UP000541185"/>
    </source>
</evidence>
<dbReference type="AlphaFoldDB" id="A0A848HD48"/>
<dbReference type="InterPro" id="IPR036390">
    <property type="entry name" value="WH_DNA-bd_sf"/>
</dbReference>
<dbReference type="Pfam" id="PF09339">
    <property type="entry name" value="HTH_IclR"/>
    <property type="match status" value="1"/>
</dbReference>
<keyword evidence="7" id="KW-1185">Reference proteome</keyword>
<dbReference type="GO" id="GO:0003677">
    <property type="term" value="F:DNA binding"/>
    <property type="evidence" value="ECO:0007669"/>
    <property type="project" value="UniProtKB-KW"/>
</dbReference>
<dbReference type="InterPro" id="IPR029016">
    <property type="entry name" value="GAF-like_dom_sf"/>
</dbReference>
<dbReference type="PROSITE" id="PS51078">
    <property type="entry name" value="ICLR_ED"/>
    <property type="match status" value="1"/>
</dbReference>
<dbReference type="Pfam" id="PF01614">
    <property type="entry name" value="IclR_C"/>
    <property type="match status" value="1"/>
</dbReference>
<dbReference type="GO" id="GO:0045892">
    <property type="term" value="P:negative regulation of DNA-templated transcription"/>
    <property type="evidence" value="ECO:0007669"/>
    <property type="project" value="TreeGrafter"/>
</dbReference>
<evidence type="ECO:0000259" key="4">
    <source>
        <dbReference type="PROSITE" id="PS51077"/>
    </source>
</evidence>
<organism evidence="6 7">
    <name type="scientific">Ramlibacter agri</name>
    <dbReference type="NCBI Taxonomy" id="2728837"/>
    <lineage>
        <taxon>Bacteria</taxon>
        <taxon>Pseudomonadati</taxon>
        <taxon>Pseudomonadota</taxon>
        <taxon>Betaproteobacteria</taxon>
        <taxon>Burkholderiales</taxon>
        <taxon>Comamonadaceae</taxon>
        <taxon>Ramlibacter</taxon>
    </lineage>
</organism>
<dbReference type="InterPro" id="IPR005471">
    <property type="entry name" value="Tscrpt_reg_IclR_N"/>
</dbReference>
<keyword evidence="1" id="KW-0805">Transcription regulation</keyword>
<dbReference type="RefSeq" id="WP_169421679.1">
    <property type="nucleotide sequence ID" value="NZ_JABBFX010000003.1"/>
</dbReference>
<keyword evidence="3" id="KW-0804">Transcription</keyword>
<evidence type="ECO:0000313" key="6">
    <source>
        <dbReference type="EMBL" id="NML47399.1"/>
    </source>
</evidence>
<name>A0A848HD48_9BURK</name>